<keyword evidence="5 8" id="KW-0560">Oxidoreductase</keyword>
<dbReference type="InterPro" id="IPR009100">
    <property type="entry name" value="AcylCoA_DH/oxidase_NM_dom_sf"/>
</dbReference>
<dbReference type="SUPFAM" id="SSF56645">
    <property type="entry name" value="Acyl-CoA dehydrogenase NM domain-like"/>
    <property type="match status" value="1"/>
</dbReference>
<keyword evidence="3" id="KW-0285">Flavoprotein</keyword>
<dbReference type="Proteomes" id="UP001259803">
    <property type="component" value="Unassembled WGS sequence"/>
</dbReference>
<name>A0ABU2ZGP2_9SPHN</name>
<dbReference type="Gene3D" id="1.20.140.10">
    <property type="entry name" value="Butyryl-CoA Dehydrogenase, subunit A, domain 3"/>
    <property type="match status" value="1"/>
</dbReference>
<dbReference type="Gene3D" id="2.40.110.10">
    <property type="entry name" value="Butyryl-CoA Dehydrogenase, subunit A, domain 2"/>
    <property type="match status" value="1"/>
</dbReference>
<comment type="caution">
    <text evidence="8">The sequence shown here is derived from an EMBL/GenBank/DDBJ whole genome shotgun (WGS) entry which is preliminary data.</text>
</comment>
<keyword evidence="9" id="KW-1185">Reference proteome</keyword>
<dbReference type="InterPro" id="IPR046373">
    <property type="entry name" value="Acyl-CoA_Oxase/DH_mid-dom_sf"/>
</dbReference>
<keyword evidence="4" id="KW-0274">FAD</keyword>
<dbReference type="InterPro" id="IPR009075">
    <property type="entry name" value="AcylCo_DH/oxidase_C"/>
</dbReference>
<evidence type="ECO:0000256" key="1">
    <source>
        <dbReference type="ARBA" id="ARBA00001974"/>
    </source>
</evidence>
<dbReference type="RefSeq" id="WP_311339944.1">
    <property type="nucleotide sequence ID" value="NZ_JAVRHS010000002.1"/>
</dbReference>
<proteinExistence type="inferred from homology"/>
<sequence length="383" mass="40136">MDFAQSEDQKSVVSLAADIFADHCSDEKLQTFARSAAPLDSDLWRVVGEAGLAGIGIAEAAGGNGFGVLETVLLLEQAGRFLAPAPLRQTIGAAQTLAHAGPAMADIVAKAAAGSVILASACEETGGAWQTPSPTAQRHSNGWMLDGVRTAVEYGSEADFLLVSATIEGEGPALFLVPADHDGVTRAAQQGTDPVPLSLVTLNEVALDADAMIDDGTGPAETLRRHLGRMRVLLCASQLGIVSQALERTARYTSERVQFGRPIGSMQAVQQRCADAFMDVEAIRSTLWRAAWLMDQGVFDEAEIAAAKYWAAHGGHRVTHTAQHLHGGMGADVTYPIHRFFLAAHAVALGLGGAQPMLAQLGSLIAAGDARRLSAIGDGRDEV</sequence>
<evidence type="ECO:0000259" key="7">
    <source>
        <dbReference type="Pfam" id="PF02771"/>
    </source>
</evidence>
<dbReference type="PANTHER" id="PTHR43884:SF20">
    <property type="entry name" value="ACYL-COA DEHYDROGENASE FADE28"/>
    <property type="match status" value="1"/>
</dbReference>
<dbReference type="InterPro" id="IPR036250">
    <property type="entry name" value="AcylCo_DH-like_C"/>
</dbReference>
<dbReference type="SUPFAM" id="SSF47203">
    <property type="entry name" value="Acyl-CoA dehydrogenase C-terminal domain-like"/>
    <property type="match status" value="1"/>
</dbReference>
<dbReference type="Gene3D" id="1.10.540.10">
    <property type="entry name" value="Acyl-CoA dehydrogenase/oxidase, N-terminal domain"/>
    <property type="match status" value="1"/>
</dbReference>
<evidence type="ECO:0000313" key="9">
    <source>
        <dbReference type="Proteomes" id="UP001259803"/>
    </source>
</evidence>
<comment type="similarity">
    <text evidence="2">Belongs to the acyl-CoA dehydrogenase family.</text>
</comment>
<dbReference type="CDD" id="cd00567">
    <property type="entry name" value="ACAD"/>
    <property type="match status" value="1"/>
</dbReference>
<evidence type="ECO:0000256" key="5">
    <source>
        <dbReference type="ARBA" id="ARBA00023002"/>
    </source>
</evidence>
<protein>
    <submittedName>
        <fullName evidence="8">Acyl-CoA dehydrogenase family protein</fullName>
        <ecNumber evidence="8">1.-.-.-</ecNumber>
    </submittedName>
</protein>
<feature type="domain" description="Acyl-CoA dehydrogenase/oxidase N-terminal" evidence="7">
    <location>
        <begin position="6"/>
        <end position="101"/>
    </location>
</feature>
<evidence type="ECO:0000256" key="4">
    <source>
        <dbReference type="ARBA" id="ARBA00022827"/>
    </source>
</evidence>
<dbReference type="InterPro" id="IPR037069">
    <property type="entry name" value="AcylCoA_DH/ox_N_sf"/>
</dbReference>
<dbReference type="Pfam" id="PF02771">
    <property type="entry name" value="Acyl-CoA_dh_N"/>
    <property type="match status" value="1"/>
</dbReference>
<organism evidence="8 9">
    <name type="scientific">Croceicoccus esteveae</name>
    <dbReference type="NCBI Taxonomy" id="3075597"/>
    <lineage>
        <taxon>Bacteria</taxon>
        <taxon>Pseudomonadati</taxon>
        <taxon>Pseudomonadota</taxon>
        <taxon>Alphaproteobacteria</taxon>
        <taxon>Sphingomonadales</taxon>
        <taxon>Erythrobacteraceae</taxon>
        <taxon>Croceicoccus</taxon>
    </lineage>
</organism>
<reference evidence="8 9" key="1">
    <citation type="submission" date="2023-09" db="EMBL/GenBank/DDBJ databases">
        <authorList>
            <person name="Rey-Velasco X."/>
        </authorList>
    </citation>
    <scope>NUCLEOTIDE SEQUENCE [LARGE SCALE GENOMIC DNA]</scope>
    <source>
        <strain evidence="8 9">F390</strain>
    </source>
</reference>
<dbReference type="PANTHER" id="PTHR43884">
    <property type="entry name" value="ACYL-COA DEHYDROGENASE"/>
    <property type="match status" value="1"/>
</dbReference>
<evidence type="ECO:0000313" key="8">
    <source>
        <dbReference type="EMBL" id="MDT0575376.1"/>
    </source>
</evidence>
<comment type="cofactor">
    <cofactor evidence="1">
        <name>FAD</name>
        <dbReference type="ChEBI" id="CHEBI:57692"/>
    </cofactor>
</comment>
<evidence type="ECO:0000259" key="6">
    <source>
        <dbReference type="Pfam" id="PF00441"/>
    </source>
</evidence>
<evidence type="ECO:0000256" key="2">
    <source>
        <dbReference type="ARBA" id="ARBA00009347"/>
    </source>
</evidence>
<evidence type="ECO:0000256" key="3">
    <source>
        <dbReference type="ARBA" id="ARBA00022630"/>
    </source>
</evidence>
<dbReference type="Pfam" id="PF00441">
    <property type="entry name" value="Acyl-CoA_dh_1"/>
    <property type="match status" value="1"/>
</dbReference>
<accession>A0ABU2ZGP2</accession>
<dbReference type="EC" id="1.-.-.-" evidence="8"/>
<dbReference type="EMBL" id="JAVRHS010000002">
    <property type="protein sequence ID" value="MDT0575376.1"/>
    <property type="molecule type" value="Genomic_DNA"/>
</dbReference>
<dbReference type="InterPro" id="IPR013786">
    <property type="entry name" value="AcylCoA_DH/ox_N"/>
</dbReference>
<feature type="domain" description="Acyl-CoA dehydrogenase/oxidase C-terminal" evidence="6">
    <location>
        <begin position="225"/>
        <end position="359"/>
    </location>
</feature>
<gene>
    <name evidence="8" type="ORF">RM533_04165</name>
</gene>
<dbReference type="GO" id="GO:0016491">
    <property type="term" value="F:oxidoreductase activity"/>
    <property type="evidence" value="ECO:0007669"/>
    <property type="project" value="UniProtKB-KW"/>
</dbReference>